<reference evidence="2" key="1">
    <citation type="journal article" date="2017" name="Genome Biol.">
        <title>Comparative genomics reveals high biological diversity and specific adaptations in the industrially and medically important fungal genus Aspergillus.</title>
        <authorList>
            <person name="de Vries R.P."/>
            <person name="Riley R."/>
            <person name="Wiebenga A."/>
            <person name="Aguilar-Osorio G."/>
            <person name="Amillis S."/>
            <person name="Uchima C.A."/>
            <person name="Anderluh G."/>
            <person name="Asadollahi M."/>
            <person name="Askin M."/>
            <person name="Barry K."/>
            <person name="Battaglia E."/>
            <person name="Bayram O."/>
            <person name="Benocci T."/>
            <person name="Braus-Stromeyer S.A."/>
            <person name="Caldana C."/>
            <person name="Canovas D."/>
            <person name="Cerqueira G.C."/>
            <person name="Chen F."/>
            <person name="Chen W."/>
            <person name="Choi C."/>
            <person name="Clum A."/>
            <person name="Dos Santos R.A."/>
            <person name="Damasio A.R."/>
            <person name="Diallinas G."/>
            <person name="Emri T."/>
            <person name="Fekete E."/>
            <person name="Flipphi M."/>
            <person name="Freyberg S."/>
            <person name="Gallo A."/>
            <person name="Gournas C."/>
            <person name="Habgood R."/>
            <person name="Hainaut M."/>
            <person name="Harispe M.L."/>
            <person name="Henrissat B."/>
            <person name="Hilden K.S."/>
            <person name="Hope R."/>
            <person name="Hossain A."/>
            <person name="Karabika E."/>
            <person name="Karaffa L."/>
            <person name="Karanyi Z."/>
            <person name="Krasevec N."/>
            <person name="Kuo A."/>
            <person name="Kusch H."/>
            <person name="LaButti K."/>
            <person name="Lagendijk E.L."/>
            <person name="Lapidus A."/>
            <person name="Levasseur A."/>
            <person name="Lindquist E."/>
            <person name="Lipzen A."/>
            <person name="Logrieco A.F."/>
            <person name="MacCabe A."/>
            <person name="Maekelae M.R."/>
            <person name="Malavazi I."/>
            <person name="Melin P."/>
            <person name="Meyer V."/>
            <person name="Mielnichuk N."/>
            <person name="Miskei M."/>
            <person name="Molnar A.P."/>
            <person name="Mule G."/>
            <person name="Ngan C.Y."/>
            <person name="Orejas M."/>
            <person name="Orosz E."/>
            <person name="Ouedraogo J.P."/>
            <person name="Overkamp K.M."/>
            <person name="Park H.-S."/>
            <person name="Perrone G."/>
            <person name="Piumi F."/>
            <person name="Punt P.J."/>
            <person name="Ram A.F."/>
            <person name="Ramon A."/>
            <person name="Rauscher S."/>
            <person name="Record E."/>
            <person name="Riano-Pachon D.M."/>
            <person name="Robert V."/>
            <person name="Roehrig J."/>
            <person name="Ruller R."/>
            <person name="Salamov A."/>
            <person name="Salih N.S."/>
            <person name="Samson R.A."/>
            <person name="Sandor E."/>
            <person name="Sanguinetti M."/>
            <person name="Schuetze T."/>
            <person name="Sepcic K."/>
            <person name="Shelest E."/>
            <person name="Sherlock G."/>
            <person name="Sophianopoulou V."/>
            <person name="Squina F.M."/>
            <person name="Sun H."/>
            <person name="Susca A."/>
            <person name="Todd R.B."/>
            <person name="Tsang A."/>
            <person name="Unkles S.E."/>
            <person name="van de Wiele N."/>
            <person name="van Rossen-Uffink D."/>
            <person name="Oliveira J.V."/>
            <person name="Vesth T.C."/>
            <person name="Visser J."/>
            <person name="Yu J.-H."/>
            <person name="Zhou M."/>
            <person name="Andersen M.R."/>
            <person name="Archer D.B."/>
            <person name="Baker S.E."/>
            <person name="Benoit I."/>
            <person name="Brakhage A.A."/>
            <person name="Braus G.H."/>
            <person name="Fischer R."/>
            <person name="Frisvad J.C."/>
            <person name="Goldman G.H."/>
            <person name="Houbraken J."/>
            <person name="Oakley B."/>
            <person name="Pocsi I."/>
            <person name="Scazzocchio C."/>
            <person name="Seiboth B."/>
            <person name="vanKuyk P.A."/>
            <person name="Wortman J."/>
            <person name="Dyer P.S."/>
            <person name="Grigoriev I.V."/>
        </authorList>
    </citation>
    <scope>NUCLEOTIDE SEQUENCE [LARGE SCALE GENOMIC DNA]</scope>
    <source>
        <strain evidence="2">CBS 593.65</strain>
    </source>
</reference>
<protein>
    <recommendedName>
        <fullName evidence="3">Nucleoside phosphorylase domain-containing protein</fullName>
    </recommendedName>
</protein>
<dbReference type="PANTHER" id="PTHR46082">
    <property type="entry name" value="ATP/GTP-BINDING PROTEIN-RELATED"/>
    <property type="match status" value="1"/>
</dbReference>
<dbReference type="GO" id="GO:0003824">
    <property type="term" value="F:catalytic activity"/>
    <property type="evidence" value="ECO:0007669"/>
    <property type="project" value="InterPro"/>
</dbReference>
<proteinExistence type="predicted"/>
<accession>A0A1L9TBM0</accession>
<dbReference type="Gene3D" id="3.40.50.1580">
    <property type="entry name" value="Nucleoside phosphorylase domain"/>
    <property type="match status" value="1"/>
</dbReference>
<dbReference type="PANTHER" id="PTHR46082:SF11">
    <property type="entry name" value="AAA+ ATPASE DOMAIN-CONTAINING PROTEIN-RELATED"/>
    <property type="match status" value="1"/>
</dbReference>
<dbReference type="VEuPathDB" id="FungiDB:ASPSYDRAFT_32992"/>
<dbReference type="OrthoDB" id="1577640at2759"/>
<gene>
    <name evidence="1" type="ORF">ASPSYDRAFT_32992</name>
</gene>
<keyword evidence="2" id="KW-1185">Reference proteome</keyword>
<dbReference type="RefSeq" id="XP_040700634.1">
    <property type="nucleotide sequence ID" value="XM_040845041.1"/>
</dbReference>
<dbReference type="Proteomes" id="UP000184356">
    <property type="component" value="Unassembled WGS sequence"/>
</dbReference>
<dbReference type="InterPro" id="IPR035994">
    <property type="entry name" value="Nucleoside_phosphorylase_sf"/>
</dbReference>
<dbReference type="AlphaFoldDB" id="A0A1L9TBM0"/>
<dbReference type="InterPro" id="IPR053137">
    <property type="entry name" value="NLR-like"/>
</dbReference>
<sequence>MLDEEHERLPQQPADHNVYTLGSVAGHNLVIASIPIPGNNPAATVVTQLRMTFPNIRFRLLVGIGGGVPVTTDNAMIRLGDIVVSKPTEVYSGFVQYDHGKACNGLFQRTGILPPPPAVLLQAAGFGCKESMLKGRLYYTEH</sequence>
<dbReference type="SUPFAM" id="SSF53167">
    <property type="entry name" value="Purine and uridine phosphorylases"/>
    <property type="match status" value="1"/>
</dbReference>
<dbReference type="GeneID" id="63761114"/>
<evidence type="ECO:0000313" key="1">
    <source>
        <dbReference type="EMBL" id="OJJ56828.1"/>
    </source>
</evidence>
<dbReference type="EMBL" id="KV878589">
    <property type="protein sequence ID" value="OJJ56828.1"/>
    <property type="molecule type" value="Genomic_DNA"/>
</dbReference>
<evidence type="ECO:0000313" key="2">
    <source>
        <dbReference type="Proteomes" id="UP000184356"/>
    </source>
</evidence>
<organism evidence="1 2">
    <name type="scientific">Aspergillus sydowii CBS 593.65</name>
    <dbReference type="NCBI Taxonomy" id="1036612"/>
    <lineage>
        <taxon>Eukaryota</taxon>
        <taxon>Fungi</taxon>
        <taxon>Dikarya</taxon>
        <taxon>Ascomycota</taxon>
        <taxon>Pezizomycotina</taxon>
        <taxon>Eurotiomycetes</taxon>
        <taxon>Eurotiomycetidae</taxon>
        <taxon>Eurotiales</taxon>
        <taxon>Aspergillaceae</taxon>
        <taxon>Aspergillus</taxon>
        <taxon>Aspergillus subgen. Nidulantes</taxon>
    </lineage>
</organism>
<name>A0A1L9TBM0_9EURO</name>
<evidence type="ECO:0008006" key="3">
    <source>
        <dbReference type="Google" id="ProtNLM"/>
    </source>
</evidence>
<dbReference type="GO" id="GO:0009116">
    <property type="term" value="P:nucleoside metabolic process"/>
    <property type="evidence" value="ECO:0007669"/>
    <property type="project" value="InterPro"/>
</dbReference>